<evidence type="ECO:0000313" key="2">
    <source>
        <dbReference type="EMBL" id="JAV20901.1"/>
    </source>
</evidence>
<dbReference type="GO" id="GO:0000122">
    <property type="term" value="P:negative regulation of transcription by RNA polymerase II"/>
    <property type="evidence" value="ECO:0007669"/>
    <property type="project" value="TreeGrafter"/>
</dbReference>
<sequence length="240" mass="27457">MSKRRNLLDSAEKRRSLQNVAVARGRLKGALQEVVTHSGDEASGSDEESRRQKPNRTHGGSRRSRVVPTTAGADSIAIPHQTYIMKLFDRSVDLARFDETTPLYPICRSWMQNQPRANPSRVLRTPSPVKREYNPEMTEQYRSREIRDVRAMPKAESGHPLDRCPSPLACQLESTKERLDLSSGTTEEPMAKAALMAEHKQRWGQIRSAWQNRSREVNRRYKGSFDLLDAMLRTEQKQEA</sequence>
<dbReference type="EMBL" id="GFDL01014144">
    <property type="protein sequence ID" value="JAV20901.1"/>
    <property type="molecule type" value="Transcribed_RNA"/>
</dbReference>
<dbReference type="PANTHER" id="PTHR31336">
    <property type="entry name" value="LIN37 HOMOLOG"/>
    <property type="match status" value="1"/>
</dbReference>
<dbReference type="PANTHER" id="PTHR31336:SF3">
    <property type="entry name" value="PROTEIN LIN-37 HOMOLOG"/>
    <property type="match status" value="1"/>
</dbReference>
<dbReference type="GO" id="GO:0031523">
    <property type="term" value="C:Myb complex"/>
    <property type="evidence" value="ECO:0007669"/>
    <property type="project" value="TreeGrafter"/>
</dbReference>
<dbReference type="InterPro" id="IPR028226">
    <property type="entry name" value="LIN37"/>
</dbReference>
<protein>
    <submittedName>
        <fullName evidence="2">Putative antolefinin</fullName>
    </submittedName>
</protein>
<name>A0A1Q3F027_CULTA</name>
<dbReference type="AlphaFoldDB" id="A0A1Q3F027"/>
<accession>A0A1Q3F027</accession>
<feature type="compositionally biased region" description="Basic residues" evidence="1">
    <location>
        <begin position="52"/>
        <end position="65"/>
    </location>
</feature>
<feature type="region of interest" description="Disordered" evidence="1">
    <location>
        <begin position="29"/>
        <end position="71"/>
    </location>
</feature>
<reference evidence="2" key="1">
    <citation type="submission" date="2017-01" db="EMBL/GenBank/DDBJ databases">
        <title>A deep insight into the sialotranscriptome of adult male and female Cluex tarsalis mosquitoes.</title>
        <authorList>
            <person name="Ribeiro J.M."/>
            <person name="Moreira F."/>
            <person name="Bernard K.A."/>
            <person name="Calvo E."/>
        </authorList>
    </citation>
    <scope>NUCLEOTIDE SEQUENCE</scope>
    <source>
        <strain evidence="2">Kern County</strain>
        <tissue evidence="2">Salivary glands</tissue>
    </source>
</reference>
<dbReference type="Pfam" id="PF15306">
    <property type="entry name" value="LIN37"/>
    <property type="match status" value="1"/>
</dbReference>
<dbReference type="GO" id="GO:0017053">
    <property type="term" value="C:transcription repressor complex"/>
    <property type="evidence" value="ECO:0007669"/>
    <property type="project" value="InterPro"/>
</dbReference>
<evidence type="ECO:0000256" key="1">
    <source>
        <dbReference type="SAM" id="MobiDB-lite"/>
    </source>
</evidence>
<proteinExistence type="predicted"/>
<organism evidence="2">
    <name type="scientific">Culex tarsalis</name>
    <name type="common">Encephalitis mosquito</name>
    <dbReference type="NCBI Taxonomy" id="7177"/>
    <lineage>
        <taxon>Eukaryota</taxon>
        <taxon>Metazoa</taxon>
        <taxon>Ecdysozoa</taxon>
        <taxon>Arthropoda</taxon>
        <taxon>Hexapoda</taxon>
        <taxon>Insecta</taxon>
        <taxon>Pterygota</taxon>
        <taxon>Neoptera</taxon>
        <taxon>Endopterygota</taxon>
        <taxon>Diptera</taxon>
        <taxon>Nematocera</taxon>
        <taxon>Culicoidea</taxon>
        <taxon>Culicidae</taxon>
        <taxon>Culicinae</taxon>
        <taxon>Culicini</taxon>
        <taxon>Culex</taxon>
        <taxon>Culex</taxon>
    </lineage>
</organism>